<dbReference type="AlphaFoldDB" id="A0A6J4ISH1"/>
<feature type="region of interest" description="Disordered" evidence="1">
    <location>
        <begin position="1"/>
        <end position="87"/>
    </location>
</feature>
<gene>
    <name evidence="2" type="ORF">AVDCRST_MAG04-2561</name>
</gene>
<proteinExistence type="predicted"/>
<feature type="compositionally biased region" description="Basic and acidic residues" evidence="1">
    <location>
        <begin position="42"/>
        <end position="55"/>
    </location>
</feature>
<evidence type="ECO:0000256" key="1">
    <source>
        <dbReference type="SAM" id="MobiDB-lite"/>
    </source>
</evidence>
<feature type="non-terminal residue" evidence="2">
    <location>
        <position position="87"/>
    </location>
</feature>
<sequence length="87" mass="9133">AGHGRRSDTLGNTGQRHARAGRVVARGHGGARGVPPELGGQRGERPGRPHQERVGHVRHAPARRLLPLVGTGAPTSGHRRGGRDGRV</sequence>
<feature type="non-terminal residue" evidence="2">
    <location>
        <position position="1"/>
    </location>
</feature>
<reference evidence="2" key="1">
    <citation type="submission" date="2020-02" db="EMBL/GenBank/DDBJ databases">
        <authorList>
            <person name="Meier V. D."/>
        </authorList>
    </citation>
    <scope>NUCLEOTIDE SEQUENCE</scope>
    <source>
        <strain evidence="2">AVDCRST_MAG04</strain>
    </source>
</reference>
<accession>A0A6J4ISH1</accession>
<protein>
    <submittedName>
        <fullName evidence="2">Uncharacterized protein</fullName>
    </submittedName>
</protein>
<name>A0A6J4ISH1_9PROT</name>
<evidence type="ECO:0000313" key="2">
    <source>
        <dbReference type="EMBL" id="CAA9258324.1"/>
    </source>
</evidence>
<dbReference type="EMBL" id="CADCTL010000173">
    <property type="protein sequence ID" value="CAA9258324.1"/>
    <property type="molecule type" value="Genomic_DNA"/>
</dbReference>
<organism evidence="2">
    <name type="scientific">uncultured Acetobacteraceae bacterium</name>
    <dbReference type="NCBI Taxonomy" id="169975"/>
    <lineage>
        <taxon>Bacteria</taxon>
        <taxon>Pseudomonadati</taxon>
        <taxon>Pseudomonadota</taxon>
        <taxon>Alphaproteobacteria</taxon>
        <taxon>Acetobacterales</taxon>
        <taxon>Acetobacteraceae</taxon>
        <taxon>environmental samples</taxon>
    </lineage>
</organism>